<evidence type="ECO:0000313" key="2">
    <source>
        <dbReference type="EMBL" id="KAF2133789.1"/>
    </source>
</evidence>
<dbReference type="GeneID" id="54410425"/>
<keyword evidence="3" id="KW-1185">Reference proteome</keyword>
<accession>A0A6A6APE1</accession>
<dbReference type="OrthoDB" id="3775508at2759"/>
<reference evidence="2" key="1">
    <citation type="journal article" date="2020" name="Stud. Mycol.">
        <title>101 Dothideomycetes genomes: a test case for predicting lifestyles and emergence of pathogens.</title>
        <authorList>
            <person name="Haridas S."/>
            <person name="Albert R."/>
            <person name="Binder M."/>
            <person name="Bloem J."/>
            <person name="Labutti K."/>
            <person name="Salamov A."/>
            <person name="Andreopoulos B."/>
            <person name="Baker S."/>
            <person name="Barry K."/>
            <person name="Bills G."/>
            <person name="Bluhm B."/>
            <person name="Cannon C."/>
            <person name="Castanera R."/>
            <person name="Culley D."/>
            <person name="Daum C."/>
            <person name="Ezra D."/>
            <person name="Gonzalez J."/>
            <person name="Henrissat B."/>
            <person name="Kuo A."/>
            <person name="Liang C."/>
            <person name="Lipzen A."/>
            <person name="Lutzoni F."/>
            <person name="Magnuson J."/>
            <person name="Mondo S."/>
            <person name="Nolan M."/>
            <person name="Ohm R."/>
            <person name="Pangilinan J."/>
            <person name="Park H.-J."/>
            <person name="Ramirez L."/>
            <person name="Alfaro M."/>
            <person name="Sun H."/>
            <person name="Tritt A."/>
            <person name="Yoshinaga Y."/>
            <person name="Zwiers L.-H."/>
            <person name="Turgeon B."/>
            <person name="Goodwin S."/>
            <person name="Spatafora J."/>
            <person name="Crous P."/>
            <person name="Grigoriev I."/>
        </authorList>
    </citation>
    <scope>NUCLEOTIDE SEQUENCE</scope>
    <source>
        <strain evidence="2">CBS 119687</strain>
    </source>
</reference>
<dbReference type="EMBL" id="ML977498">
    <property type="protein sequence ID" value="KAF2133789.1"/>
    <property type="molecule type" value="Genomic_DNA"/>
</dbReference>
<sequence length="67" mass="7116">MQLPLILTTFFVALAVASPGTTSLKRSFIERDGIQIACIECPCDGFSGVCYCVEDGCCVPHCKGDQG</sequence>
<feature type="signal peptide" evidence="1">
    <location>
        <begin position="1"/>
        <end position="17"/>
    </location>
</feature>
<gene>
    <name evidence="2" type="ORF">P153DRAFT_380967</name>
</gene>
<dbReference type="Proteomes" id="UP000799771">
    <property type="component" value="Unassembled WGS sequence"/>
</dbReference>
<evidence type="ECO:0000256" key="1">
    <source>
        <dbReference type="SAM" id="SignalP"/>
    </source>
</evidence>
<name>A0A6A6APE1_9PLEO</name>
<keyword evidence="1" id="KW-0732">Signal</keyword>
<organism evidence="2 3">
    <name type="scientific">Dothidotthia symphoricarpi CBS 119687</name>
    <dbReference type="NCBI Taxonomy" id="1392245"/>
    <lineage>
        <taxon>Eukaryota</taxon>
        <taxon>Fungi</taxon>
        <taxon>Dikarya</taxon>
        <taxon>Ascomycota</taxon>
        <taxon>Pezizomycotina</taxon>
        <taxon>Dothideomycetes</taxon>
        <taxon>Pleosporomycetidae</taxon>
        <taxon>Pleosporales</taxon>
        <taxon>Dothidotthiaceae</taxon>
        <taxon>Dothidotthia</taxon>
    </lineage>
</organism>
<protein>
    <submittedName>
        <fullName evidence="2">Uncharacterized protein</fullName>
    </submittedName>
</protein>
<dbReference type="AlphaFoldDB" id="A0A6A6APE1"/>
<proteinExistence type="predicted"/>
<evidence type="ECO:0000313" key="3">
    <source>
        <dbReference type="Proteomes" id="UP000799771"/>
    </source>
</evidence>
<feature type="chain" id="PRO_5025366088" evidence="1">
    <location>
        <begin position="18"/>
        <end position="67"/>
    </location>
</feature>
<dbReference type="RefSeq" id="XP_033528176.1">
    <property type="nucleotide sequence ID" value="XM_033669993.1"/>
</dbReference>